<evidence type="ECO:0000313" key="1">
    <source>
        <dbReference type="EMBL" id="MBB6215696.1"/>
    </source>
</evidence>
<gene>
    <name evidence="1" type="ORF">HNQ80_001785</name>
</gene>
<evidence type="ECO:0000313" key="2">
    <source>
        <dbReference type="Proteomes" id="UP000579281"/>
    </source>
</evidence>
<comment type="caution">
    <text evidence="1">The sequence shown here is derived from an EMBL/GenBank/DDBJ whole genome shotgun (WGS) entry which is preliminary data.</text>
</comment>
<organism evidence="1 2">
    <name type="scientific">Anaerosolibacter carboniphilus</name>
    <dbReference type="NCBI Taxonomy" id="1417629"/>
    <lineage>
        <taxon>Bacteria</taxon>
        <taxon>Bacillati</taxon>
        <taxon>Bacillota</taxon>
        <taxon>Clostridia</taxon>
        <taxon>Peptostreptococcales</taxon>
        <taxon>Thermotaleaceae</taxon>
        <taxon>Anaerosolibacter</taxon>
    </lineage>
</organism>
<proteinExistence type="predicted"/>
<dbReference type="RefSeq" id="WP_184310214.1">
    <property type="nucleotide sequence ID" value="NZ_JACHEN010000009.1"/>
</dbReference>
<keyword evidence="2" id="KW-1185">Reference proteome</keyword>
<sequence length="62" mass="7134">MMRGDKGMFKSILKAKENNDKKVIDAKDTNHIQEIVYQKQNTKVIKVSDDVLAKAIKDMLKK</sequence>
<name>A0A841KQD6_9FIRM</name>
<dbReference type="EMBL" id="JACHEN010000009">
    <property type="protein sequence ID" value="MBB6215696.1"/>
    <property type="molecule type" value="Genomic_DNA"/>
</dbReference>
<accession>A0A841KQD6</accession>
<protein>
    <submittedName>
        <fullName evidence="1">Uncharacterized protein</fullName>
    </submittedName>
</protein>
<reference evidence="1 2" key="1">
    <citation type="submission" date="2020-08" db="EMBL/GenBank/DDBJ databases">
        <title>Genomic Encyclopedia of Type Strains, Phase IV (KMG-IV): sequencing the most valuable type-strain genomes for metagenomic binning, comparative biology and taxonomic classification.</title>
        <authorList>
            <person name="Goeker M."/>
        </authorList>
    </citation>
    <scope>NUCLEOTIDE SEQUENCE [LARGE SCALE GENOMIC DNA]</scope>
    <source>
        <strain evidence="1 2">DSM 103526</strain>
    </source>
</reference>
<dbReference type="AlphaFoldDB" id="A0A841KQD6"/>
<dbReference type="Proteomes" id="UP000579281">
    <property type="component" value="Unassembled WGS sequence"/>
</dbReference>